<protein>
    <submittedName>
        <fullName evidence="1">Uncharacterized protein</fullName>
    </submittedName>
</protein>
<proteinExistence type="predicted"/>
<dbReference type="AlphaFoldDB" id="A0A378TEC8"/>
<organism evidence="1 2">
    <name type="scientific">Mycolicibacterium tokaiense</name>
    <dbReference type="NCBI Taxonomy" id="39695"/>
    <lineage>
        <taxon>Bacteria</taxon>
        <taxon>Bacillati</taxon>
        <taxon>Actinomycetota</taxon>
        <taxon>Actinomycetes</taxon>
        <taxon>Mycobacteriales</taxon>
        <taxon>Mycobacteriaceae</taxon>
        <taxon>Mycolicibacterium</taxon>
    </lineage>
</organism>
<sequence>MACGAGGTPAPNLGGVEPLLHFAQNFWWLIFPLSGVAGGAWKAVSAANERRAERRLERYRIKQQTKVAMAEAAGRGREDDALRRREMQKLLVAHTSTDERWLSYEMDVAKLLDFPLMTDMRDPLTADFHRAKRRADLLRPESVDELSGDRAAQLEYRDAVHDYVSAFDIAEAEAIRRRRSDFSASDQERLARAQNLLRLAADSGATAAERRSAYTRARGELDGLIALPAATVLSLERRVAGELER</sequence>
<name>A0A378TEC8_9MYCO</name>
<accession>A0A378TEC8</accession>
<evidence type="ECO:0000313" key="1">
    <source>
        <dbReference type="EMBL" id="STZ59148.1"/>
    </source>
</evidence>
<reference evidence="1 2" key="1">
    <citation type="submission" date="2018-06" db="EMBL/GenBank/DDBJ databases">
        <authorList>
            <consortium name="Pathogen Informatics"/>
            <person name="Doyle S."/>
        </authorList>
    </citation>
    <scope>NUCLEOTIDE SEQUENCE [LARGE SCALE GENOMIC DNA]</scope>
    <source>
        <strain evidence="1 2">NCTC10821</strain>
    </source>
</reference>
<dbReference type="Proteomes" id="UP000254978">
    <property type="component" value="Unassembled WGS sequence"/>
</dbReference>
<gene>
    <name evidence="1" type="ORF">NCTC10821_02670</name>
</gene>
<dbReference type="EMBL" id="UGQT01000001">
    <property type="protein sequence ID" value="STZ59148.1"/>
    <property type="molecule type" value="Genomic_DNA"/>
</dbReference>
<keyword evidence="2" id="KW-1185">Reference proteome</keyword>
<dbReference type="OrthoDB" id="4948465at2"/>
<evidence type="ECO:0000313" key="2">
    <source>
        <dbReference type="Proteomes" id="UP000254978"/>
    </source>
</evidence>